<proteinExistence type="inferred from homology"/>
<keyword evidence="1" id="KW-1133">Transmembrane helix</keyword>
<reference evidence="3 4" key="1">
    <citation type="submission" date="2024-03" db="EMBL/GenBank/DDBJ databases">
        <title>Draft genome sequence of Klenkia sp. LSe6-5.</title>
        <authorList>
            <person name="Duangmal K."/>
            <person name="Chantavorakit T."/>
        </authorList>
    </citation>
    <scope>NUCLEOTIDE SEQUENCE [LARGE SCALE GENOMIC DNA]</scope>
    <source>
        <strain evidence="3 4">LSe6-5</strain>
    </source>
</reference>
<keyword evidence="1" id="KW-0223">Dioxygenase</keyword>
<feature type="transmembrane region" description="Helical" evidence="1">
    <location>
        <begin position="55"/>
        <end position="74"/>
    </location>
</feature>
<protein>
    <recommendedName>
        <fullName evidence="1">Probable beta-carotene 15,15'-dioxygenase</fullName>
        <ecNumber evidence="1">1.13.11.63</ecNumber>
    </recommendedName>
</protein>
<comment type="cofactor">
    <cofactor evidence="1">
        <name>Fe(2+)</name>
        <dbReference type="ChEBI" id="CHEBI:29033"/>
    </cofactor>
</comment>
<keyword evidence="1" id="KW-1003">Cell membrane</keyword>
<evidence type="ECO:0000313" key="4">
    <source>
        <dbReference type="Proteomes" id="UP001361570"/>
    </source>
</evidence>
<dbReference type="Pfam" id="PF15461">
    <property type="entry name" value="BCD"/>
    <property type="match status" value="1"/>
</dbReference>
<dbReference type="EC" id="1.13.11.63" evidence="1"/>
<feature type="binding site" evidence="1">
    <location>
        <position position="71"/>
    </location>
    <ligand>
        <name>Fe cation</name>
        <dbReference type="ChEBI" id="CHEBI:24875"/>
    </ligand>
</feature>
<dbReference type="InterPro" id="IPR022270">
    <property type="entry name" value="Blh_diox"/>
</dbReference>
<comment type="subcellular location">
    <subcellularLocation>
        <location evidence="1">Cell membrane</location>
        <topology evidence="1">Multi-pass membrane protein</topology>
    </subcellularLocation>
</comment>
<keyword evidence="4" id="KW-1185">Reference proteome</keyword>
<organism evidence="3 4">
    <name type="scientific">Klenkia sesuvii</name>
    <dbReference type="NCBI Taxonomy" id="3103137"/>
    <lineage>
        <taxon>Bacteria</taxon>
        <taxon>Bacillati</taxon>
        <taxon>Actinomycetota</taxon>
        <taxon>Actinomycetes</taxon>
        <taxon>Geodermatophilales</taxon>
        <taxon>Geodermatophilaceae</taxon>
        <taxon>Klenkia</taxon>
    </lineage>
</organism>
<evidence type="ECO:0000256" key="2">
    <source>
        <dbReference type="SAM" id="MobiDB-lite"/>
    </source>
</evidence>
<feature type="transmembrane region" description="Helical" evidence="1">
    <location>
        <begin position="187"/>
        <end position="210"/>
    </location>
</feature>
<dbReference type="NCBIfam" id="TIGR03753">
    <property type="entry name" value="blh_monoox"/>
    <property type="match status" value="1"/>
</dbReference>
<keyword evidence="1" id="KW-0472">Membrane</keyword>
<feature type="region of interest" description="Disordered" evidence="2">
    <location>
        <begin position="1"/>
        <end position="27"/>
    </location>
</feature>
<feature type="binding site" evidence="1">
    <location>
        <position position="244"/>
    </location>
    <ligand>
        <name>Fe cation</name>
        <dbReference type="ChEBI" id="CHEBI:24875"/>
    </ligand>
</feature>
<name>A0ABU8DWC6_9ACTN</name>
<dbReference type="GO" id="GO:0003834">
    <property type="term" value="F:beta-carotene 15,15'-dioxygenase activity"/>
    <property type="evidence" value="ECO:0007669"/>
    <property type="project" value="UniProtKB-EC"/>
</dbReference>
<feature type="compositionally biased region" description="Low complexity" evidence="2">
    <location>
        <begin position="14"/>
        <end position="26"/>
    </location>
</feature>
<feature type="transmembrane region" description="Helical" evidence="1">
    <location>
        <begin position="222"/>
        <end position="242"/>
    </location>
</feature>
<evidence type="ECO:0000313" key="3">
    <source>
        <dbReference type="EMBL" id="MEI4273156.1"/>
    </source>
</evidence>
<keyword evidence="1" id="KW-0812">Transmembrane</keyword>
<comment type="similarity">
    <text evidence="1">Belongs to the Brp/Blh beta-carotene diooxygenase family.</text>
</comment>
<dbReference type="RefSeq" id="WP_336405278.1">
    <property type="nucleotide sequence ID" value="NZ_JBAPLU010000017.1"/>
</dbReference>
<feature type="transmembrane region" description="Helical" evidence="1">
    <location>
        <begin position="151"/>
        <end position="167"/>
    </location>
</feature>
<feature type="binding site" evidence="1">
    <location>
        <position position="133"/>
    </location>
    <ligand>
        <name>Fe cation</name>
        <dbReference type="ChEBI" id="CHEBI:24875"/>
    </ligand>
</feature>
<feature type="transmembrane region" description="Helical" evidence="1">
    <location>
        <begin position="94"/>
        <end position="115"/>
    </location>
</feature>
<gene>
    <name evidence="3" type="ORF">TEK04_15625</name>
</gene>
<dbReference type="HAMAP" id="MF_02093">
    <property type="entry name" value="Beta_carotene_diox"/>
    <property type="match status" value="1"/>
</dbReference>
<evidence type="ECO:0000256" key="1">
    <source>
        <dbReference type="HAMAP-Rule" id="MF_02093"/>
    </source>
</evidence>
<comment type="function">
    <text evidence="1">Catalyzes the cleavage of beta-carotene at its central double bond (15,15') to yield two molecules of all-trans-retinal.</text>
</comment>
<comment type="catalytic activity">
    <reaction evidence="1">
        <text>all-trans-beta-carotene + O2 = 2 all-trans-retinal</text>
        <dbReference type="Rhea" id="RHEA:32887"/>
        <dbReference type="ChEBI" id="CHEBI:15379"/>
        <dbReference type="ChEBI" id="CHEBI:17579"/>
        <dbReference type="ChEBI" id="CHEBI:17898"/>
        <dbReference type="EC" id="1.13.11.63"/>
    </reaction>
</comment>
<dbReference type="Proteomes" id="UP001361570">
    <property type="component" value="Unassembled WGS sequence"/>
</dbReference>
<accession>A0ABU8DWC6</accession>
<keyword evidence="1 3" id="KW-0560">Oxidoreductase</keyword>
<dbReference type="EMBL" id="JBAPLU010000017">
    <property type="protein sequence ID" value="MEI4273156.1"/>
    <property type="molecule type" value="Genomic_DNA"/>
</dbReference>
<feature type="transmembrane region" description="Helical" evidence="1">
    <location>
        <begin position="121"/>
        <end position="144"/>
    </location>
</feature>
<keyword evidence="1" id="KW-0479">Metal-binding</keyword>
<feature type="binding site" evidence="1">
    <location>
        <position position="248"/>
    </location>
    <ligand>
        <name>Fe cation</name>
        <dbReference type="ChEBI" id="CHEBI:24875"/>
    </ligand>
</feature>
<comment type="caution">
    <text evidence="3">The sequence shown here is derived from an EMBL/GenBank/DDBJ whole genome shotgun (WGS) entry which is preliminary data.</text>
</comment>
<keyword evidence="1" id="KW-0408">Iron</keyword>
<sequence length="327" mass="33152">MSTAEPGWLPTSHPGRPTRPAAPATDWARRTSTTVAVLACLLSWTASSWDGGDRGWVWTVAVVGLLAGIPHGALDHLQAARLLAARRPAPAPALLVLAAAATAYAALAAAGYLLFRALPGPALLLFLALSVLHFGAGETVGWGVERGARRAGTLVVGALVLLVPLARDRSLTGEVVAALDPAVRLPAGWAATVLLVVPAAAVLVAAALALTGRTRAAAEVTLLLVLACTTPALVALAVYFGGWHAVRHTGRLLTEHPGLHHVLRTRGVPAALGRFTALAALPTLVVLAGLGTLWAGAGTPVAAVAATLPVLAAVTVPHSLVVAWGVA</sequence>
<feature type="transmembrane region" description="Helical" evidence="1">
    <location>
        <begin position="301"/>
        <end position="326"/>
    </location>
</feature>
<feature type="transmembrane region" description="Helical" evidence="1">
    <location>
        <begin position="275"/>
        <end position="294"/>
    </location>
</feature>